<gene>
    <name evidence="1" type="ORF">Zm00014a_010703</name>
</gene>
<organism evidence="1 2">
    <name type="scientific">Zea mays</name>
    <name type="common">Maize</name>
    <dbReference type="NCBI Taxonomy" id="4577"/>
    <lineage>
        <taxon>Eukaryota</taxon>
        <taxon>Viridiplantae</taxon>
        <taxon>Streptophyta</taxon>
        <taxon>Embryophyta</taxon>
        <taxon>Tracheophyta</taxon>
        <taxon>Spermatophyta</taxon>
        <taxon>Magnoliopsida</taxon>
        <taxon>Liliopsida</taxon>
        <taxon>Poales</taxon>
        <taxon>Poaceae</taxon>
        <taxon>PACMAD clade</taxon>
        <taxon>Panicoideae</taxon>
        <taxon>Andropogonodae</taxon>
        <taxon>Andropogoneae</taxon>
        <taxon>Tripsacinae</taxon>
        <taxon>Zea</taxon>
    </lineage>
</organism>
<name>A0A3L6D7Y7_MAIZE</name>
<proteinExistence type="predicted"/>
<evidence type="ECO:0000313" key="2">
    <source>
        <dbReference type="Proteomes" id="UP000251960"/>
    </source>
</evidence>
<dbReference type="Proteomes" id="UP000251960">
    <property type="component" value="Unassembled WGS sequence"/>
</dbReference>
<dbReference type="EMBL" id="NCVQ01000052">
    <property type="protein sequence ID" value="PWZ04695.1"/>
    <property type="molecule type" value="Genomic_DNA"/>
</dbReference>
<comment type="caution">
    <text evidence="1">The sequence shown here is derived from an EMBL/GenBank/DDBJ whole genome shotgun (WGS) entry which is preliminary data.</text>
</comment>
<sequence>MKISSFLKMFFYLESSSIQDFLDSYRQYCQLLCSYISFS</sequence>
<dbReference type="AlphaFoldDB" id="A0A3L6D7Y7"/>
<reference evidence="1 2" key="1">
    <citation type="journal article" date="2018" name="Nat. Genet.">
        <title>Extensive intraspecific gene order and gene structural variations between Mo17 and other maize genomes.</title>
        <authorList>
            <person name="Sun S."/>
            <person name="Zhou Y."/>
            <person name="Chen J."/>
            <person name="Shi J."/>
            <person name="Zhao H."/>
            <person name="Zhao H."/>
            <person name="Song W."/>
            <person name="Zhang M."/>
            <person name="Cui Y."/>
            <person name="Dong X."/>
            <person name="Liu H."/>
            <person name="Ma X."/>
            <person name="Jiao Y."/>
            <person name="Wang B."/>
            <person name="Wei X."/>
            <person name="Stein J.C."/>
            <person name="Glaubitz J.C."/>
            <person name="Lu F."/>
            <person name="Yu G."/>
            <person name="Liang C."/>
            <person name="Fengler K."/>
            <person name="Li B."/>
            <person name="Rafalski A."/>
            <person name="Schnable P.S."/>
            <person name="Ware D.H."/>
            <person name="Buckler E.S."/>
            <person name="Lai J."/>
        </authorList>
    </citation>
    <scope>NUCLEOTIDE SEQUENCE [LARGE SCALE GENOMIC DNA]</scope>
    <source>
        <strain evidence="2">cv. Missouri 17</strain>
        <tissue evidence="1">Seedling</tissue>
    </source>
</reference>
<accession>A0A3L6D7Y7</accession>
<protein>
    <submittedName>
        <fullName evidence="1">Uncharacterized protein</fullName>
    </submittedName>
</protein>
<evidence type="ECO:0000313" key="1">
    <source>
        <dbReference type="EMBL" id="PWZ04695.1"/>
    </source>
</evidence>